<accession>A0A371XDB3</accession>
<evidence type="ECO:0000313" key="1">
    <source>
        <dbReference type="EMBL" id="RFC67202.1"/>
    </source>
</evidence>
<dbReference type="EMBL" id="QURN01000008">
    <property type="protein sequence ID" value="RFC67202.1"/>
    <property type="molecule type" value="Genomic_DNA"/>
</dbReference>
<proteinExistence type="predicted"/>
<organism evidence="1 2">
    <name type="scientific">Mesorhizobium denitrificans</name>
    <dbReference type="NCBI Taxonomy" id="2294114"/>
    <lineage>
        <taxon>Bacteria</taxon>
        <taxon>Pseudomonadati</taxon>
        <taxon>Pseudomonadota</taxon>
        <taxon>Alphaproteobacteria</taxon>
        <taxon>Hyphomicrobiales</taxon>
        <taxon>Phyllobacteriaceae</taxon>
        <taxon>Mesorhizobium</taxon>
    </lineage>
</organism>
<sequence length="163" mass="18512">MSELPEHEWDGEALAVAREHNRSMGNARDLVIMDWLIKGDTRPLSDWLLRGHVLGQEVITALAVMLIRGHPDADLRWLDDPAVKETADIFRLGLKVAGKPRGGGDPALHVRHKRIALEVAYAIRSMNMNELEAFEYVSEWARSNGQRRMGPDNVKKAYNRYKC</sequence>
<keyword evidence="2" id="KW-1185">Reference proteome</keyword>
<dbReference type="Proteomes" id="UP000262379">
    <property type="component" value="Unassembled WGS sequence"/>
</dbReference>
<reference evidence="2" key="1">
    <citation type="submission" date="2018-08" db="EMBL/GenBank/DDBJ databases">
        <authorList>
            <person name="Im W.T."/>
        </authorList>
    </citation>
    <scope>NUCLEOTIDE SEQUENCE [LARGE SCALE GENOMIC DNA]</scope>
    <source>
        <strain evidence="2">LA-28</strain>
    </source>
</reference>
<protein>
    <submittedName>
        <fullName evidence="1">Uncharacterized protein</fullName>
    </submittedName>
</protein>
<gene>
    <name evidence="1" type="ORF">DY251_11590</name>
</gene>
<dbReference type="RefSeq" id="WP_116624076.1">
    <property type="nucleotide sequence ID" value="NZ_QURN01000008.1"/>
</dbReference>
<name>A0A371XDB3_9HYPH</name>
<comment type="caution">
    <text evidence="1">The sequence shown here is derived from an EMBL/GenBank/DDBJ whole genome shotgun (WGS) entry which is preliminary data.</text>
</comment>
<dbReference type="AlphaFoldDB" id="A0A371XDB3"/>
<evidence type="ECO:0000313" key="2">
    <source>
        <dbReference type="Proteomes" id="UP000262379"/>
    </source>
</evidence>